<comment type="caution">
    <text evidence="10">The sequence shown here is derived from an EMBL/GenBank/DDBJ whole genome shotgun (WGS) entry which is preliminary data.</text>
</comment>
<dbReference type="InterPro" id="IPR058031">
    <property type="entry name" value="AAA_lid_NorR"/>
</dbReference>
<dbReference type="PANTHER" id="PTHR32071">
    <property type="entry name" value="TRANSCRIPTIONAL REGULATORY PROTEIN"/>
    <property type="match status" value="1"/>
</dbReference>
<dbReference type="PROSITE" id="PS00676">
    <property type="entry name" value="SIGMA54_INTERACT_2"/>
    <property type="match status" value="1"/>
</dbReference>
<evidence type="ECO:0000313" key="11">
    <source>
        <dbReference type="Proteomes" id="UP000003688"/>
    </source>
</evidence>
<dbReference type="Pfam" id="PF02954">
    <property type="entry name" value="HTH_8"/>
    <property type="match status" value="1"/>
</dbReference>
<dbReference type="InterPro" id="IPR025662">
    <property type="entry name" value="Sigma_54_int_dom_ATP-bd_1"/>
</dbReference>
<accession>B9XQY9</accession>
<proteinExistence type="predicted"/>
<dbReference type="InterPro" id="IPR025943">
    <property type="entry name" value="Sigma_54_int_dom_ATP-bd_2"/>
</dbReference>
<protein>
    <submittedName>
        <fullName evidence="10">Two component, sigma54 specific, transcriptional regulator, Fis family</fullName>
    </submittedName>
</protein>
<dbReference type="GO" id="GO:0005524">
    <property type="term" value="F:ATP binding"/>
    <property type="evidence" value="ECO:0007669"/>
    <property type="project" value="UniProtKB-KW"/>
</dbReference>
<dbReference type="OrthoDB" id="9802354at2"/>
<dbReference type="Gene3D" id="3.40.50.300">
    <property type="entry name" value="P-loop containing nucleotide triphosphate hydrolases"/>
    <property type="match status" value="1"/>
</dbReference>
<dbReference type="PROSITE" id="PS00675">
    <property type="entry name" value="SIGMA54_INTERACT_1"/>
    <property type="match status" value="1"/>
</dbReference>
<evidence type="ECO:0000256" key="5">
    <source>
        <dbReference type="ARBA" id="ARBA00023163"/>
    </source>
</evidence>
<dbReference type="InterPro" id="IPR011006">
    <property type="entry name" value="CheY-like_superfamily"/>
</dbReference>
<dbReference type="RefSeq" id="WP_007418224.1">
    <property type="nucleotide sequence ID" value="NZ_ABOX02000058.1"/>
</dbReference>
<dbReference type="InterPro" id="IPR001789">
    <property type="entry name" value="Sig_transdc_resp-reg_receiver"/>
</dbReference>
<dbReference type="EMBL" id="ABOX02000058">
    <property type="protein sequence ID" value="EEF57766.1"/>
    <property type="molecule type" value="Genomic_DNA"/>
</dbReference>
<dbReference type="Proteomes" id="UP000003688">
    <property type="component" value="Unassembled WGS sequence"/>
</dbReference>
<dbReference type="AlphaFoldDB" id="B9XQY9"/>
<dbReference type="STRING" id="320771.Cflav_PD0648"/>
<evidence type="ECO:0000259" key="9">
    <source>
        <dbReference type="PROSITE" id="PS50110"/>
    </source>
</evidence>
<dbReference type="Pfam" id="PF25601">
    <property type="entry name" value="AAA_lid_14"/>
    <property type="match status" value="1"/>
</dbReference>
<dbReference type="CDD" id="cd00009">
    <property type="entry name" value="AAA"/>
    <property type="match status" value="1"/>
</dbReference>
<keyword evidence="1" id="KW-0547">Nucleotide-binding</keyword>
<dbReference type="SMART" id="SM00448">
    <property type="entry name" value="REC"/>
    <property type="match status" value="1"/>
</dbReference>
<dbReference type="InterPro" id="IPR002197">
    <property type="entry name" value="HTH_Fis"/>
</dbReference>
<gene>
    <name evidence="10" type="ORF">Cflav_PD0648</name>
</gene>
<dbReference type="InterPro" id="IPR025944">
    <property type="entry name" value="Sigma_54_int_dom_CS"/>
</dbReference>
<dbReference type="PROSITE" id="PS50110">
    <property type="entry name" value="RESPONSE_REGULATORY"/>
    <property type="match status" value="1"/>
</dbReference>
<feature type="region of interest" description="Disordered" evidence="7">
    <location>
        <begin position="391"/>
        <end position="418"/>
    </location>
</feature>
<evidence type="ECO:0000256" key="4">
    <source>
        <dbReference type="ARBA" id="ARBA00023125"/>
    </source>
</evidence>
<dbReference type="Gene3D" id="3.40.50.2300">
    <property type="match status" value="1"/>
</dbReference>
<dbReference type="Gene3D" id="1.10.8.60">
    <property type="match status" value="1"/>
</dbReference>
<evidence type="ECO:0000256" key="1">
    <source>
        <dbReference type="ARBA" id="ARBA00022741"/>
    </source>
</evidence>
<dbReference type="Pfam" id="PF00158">
    <property type="entry name" value="Sigma54_activat"/>
    <property type="match status" value="1"/>
</dbReference>
<keyword evidence="4" id="KW-0238">DNA-binding</keyword>
<dbReference type="InterPro" id="IPR009057">
    <property type="entry name" value="Homeodomain-like_sf"/>
</dbReference>
<organism evidence="10 11">
    <name type="scientific">Pedosphaera parvula (strain Ellin514)</name>
    <dbReference type="NCBI Taxonomy" id="320771"/>
    <lineage>
        <taxon>Bacteria</taxon>
        <taxon>Pseudomonadati</taxon>
        <taxon>Verrucomicrobiota</taxon>
        <taxon>Pedosphaerae</taxon>
        <taxon>Pedosphaerales</taxon>
        <taxon>Pedosphaeraceae</taxon>
        <taxon>Pedosphaera</taxon>
    </lineage>
</organism>
<name>B9XQY9_PEDPL</name>
<dbReference type="FunFam" id="3.40.50.300:FF:000006">
    <property type="entry name" value="DNA-binding transcriptional regulator NtrC"/>
    <property type="match status" value="1"/>
</dbReference>
<feature type="modified residue" description="4-aspartylphosphate" evidence="6">
    <location>
        <position position="52"/>
    </location>
</feature>
<evidence type="ECO:0000256" key="3">
    <source>
        <dbReference type="ARBA" id="ARBA00023015"/>
    </source>
</evidence>
<dbReference type="SMART" id="SM00382">
    <property type="entry name" value="AAA"/>
    <property type="match status" value="1"/>
</dbReference>
<dbReference type="SUPFAM" id="SSF52172">
    <property type="entry name" value="CheY-like"/>
    <property type="match status" value="1"/>
</dbReference>
<dbReference type="SUPFAM" id="SSF52540">
    <property type="entry name" value="P-loop containing nucleoside triphosphate hydrolases"/>
    <property type="match status" value="1"/>
</dbReference>
<dbReference type="Pfam" id="PF00072">
    <property type="entry name" value="Response_reg"/>
    <property type="match status" value="1"/>
</dbReference>
<dbReference type="GO" id="GO:0000160">
    <property type="term" value="P:phosphorelay signal transduction system"/>
    <property type="evidence" value="ECO:0007669"/>
    <property type="project" value="InterPro"/>
</dbReference>
<keyword evidence="2" id="KW-0067">ATP-binding</keyword>
<dbReference type="GO" id="GO:0043565">
    <property type="term" value="F:sequence-specific DNA binding"/>
    <property type="evidence" value="ECO:0007669"/>
    <property type="project" value="InterPro"/>
</dbReference>
<sequence length="502" mass="55642">MAKVLLVDDELTMVQMVTEMLRAEGHEVFPYTNFKDAVAALEIHTPEIVVTDLYLDKTRAHGLEILQKARSITPPASVIVITAFGSIETAVEAMKNGAYDYLEKPFKLDELNLCIQRALSYNEAISENLYLKKQLKKKYQFSQIIGTAGPMQEVFKMIERTADTDSTILILGESGTGKELVARALHFNSKRQFAPFIPVNCSALPENLLESELFGHRKGSFTGALTDKKGLFQEADGGTIFLDEIGSMSSTLQSRLLRVLQEREVRRVGENVPTYINVRVVAATNEPLEKKIKDGTFREDLYYRLNVISIQMPSLRERRDDIPLLAAHFLRNKINPRSGQSVQITRQALDLLTTYDWPGNVRELENAIERAATLCEDNLIQIRDLPPSLVRSLGQPPSASTALSADVAQLPQPTTPPTSLVPIQTAIPGASAPLSVPNGTNPGATPTLHADLSLKDYLREQELAYLNRTLALFGGDKEKTALHLGISLATLYRKLSEDERSA</sequence>
<evidence type="ECO:0000256" key="7">
    <source>
        <dbReference type="SAM" id="MobiDB-lite"/>
    </source>
</evidence>
<reference evidence="10 11" key="1">
    <citation type="journal article" date="2011" name="J. Bacteriol.">
        <title>Genome sequence of 'Pedosphaera parvula' Ellin514, an aerobic Verrucomicrobial isolate from pasture soil.</title>
        <authorList>
            <person name="Kant R."/>
            <person name="van Passel M.W."/>
            <person name="Sangwan P."/>
            <person name="Palva A."/>
            <person name="Lucas S."/>
            <person name="Copeland A."/>
            <person name="Lapidus A."/>
            <person name="Glavina Del Rio T."/>
            <person name="Dalin E."/>
            <person name="Tice H."/>
            <person name="Bruce D."/>
            <person name="Goodwin L."/>
            <person name="Pitluck S."/>
            <person name="Chertkov O."/>
            <person name="Larimer F.W."/>
            <person name="Land M.L."/>
            <person name="Hauser L."/>
            <person name="Brettin T.S."/>
            <person name="Detter J.C."/>
            <person name="Han S."/>
            <person name="de Vos W.M."/>
            <person name="Janssen P.H."/>
            <person name="Smidt H."/>
        </authorList>
    </citation>
    <scope>NUCLEOTIDE SEQUENCE [LARGE SCALE GENOMIC DNA]</scope>
    <source>
        <strain evidence="10 11">Ellin514</strain>
    </source>
</reference>
<dbReference type="PROSITE" id="PS00688">
    <property type="entry name" value="SIGMA54_INTERACT_3"/>
    <property type="match status" value="1"/>
</dbReference>
<dbReference type="InterPro" id="IPR002078">
    <property type="entry name" value="Sigma_54_int"/>
</dbReference>
<keyword evidence="6" id="KW-0597">Phosphoprotein</keyword>
<evidence type="ECO:0000259" key="8">
    <source>
        <dbReference type="PROSITE" id="PS50045"/>
    </source>
</evidence>
<dbReference type="SUPFAM" id="SSF46689">
    <property type="entry name" value="Homeodomain-like"/>
    <property type="match status" value="1"/>
</dbReference>
<dbReference type="InterPro" id="IPR027417">
    <property type="entry name" value="P-loop_NTPase"/>
</dbReference>
<keyword evidence="11" id="KW-1185">Reference proteome</keyword>
<keyword evidence="5" id="KW-0804">Transcription</keyword>
<keyword evidence="3" id="KW-0805">Transcription regulation</keyword>
<dbReference type="InterPro" id="IPR003593">
    <property type="entry name" value="AAA+_ATPase"/>
</dbReference>
<dbReference type="GO" id="GO:0006355">
    <property type="term" value="P:regulation of DNA-templated transcription"/>
    <property type="evidence" value="ECO:0007669"/>
    <property type="project" value="InterPro"/>
</dbReference>
<feature type="domain" description="Response regulatory" evidence="9">
    <location>
        <begin position="3"/>
        <end position="119"/>
    </location>
</feature>
<evidence type="ECO:0000256" key="6">
    <source>
        <dbReference type="PROSITE-ProRule" id="PRU00169"/>
    </source>
</evidence>
<feature type="domain" description="Sigma-54 factor interaction" evidence="8">
    <location>
        <begin position="144"/>
        <end position="373"/>
    </location>
</feature>
<dbReference type="PROSITE" id="PS50045">
    <property type="entry name" value="SIGMA54_INTERACT_4"/>
    <property type="match status" value="1"/>
</dbReference>
<evidence type="ECO:0000313" key="10">
    <source>
        <dbReference type="EMBL" id="EEF57766.1"/>
    </source>
</evidence>
<evidence type="ECO:0000256" key="2">
    <source>
        <dbReference type="ARBA" id="ARBA00022840"/>
    </source>
</evidence>
<dbReference type="Gene3D" id="1.10.10.60">
    <property type="entry name" value="Homeodomain-like"/>
    <property type="match status" value="1"/>
</dbReference>